<feature type="domain" description="DUF3295" evidence="1">
    <location>
        <begin position="104"/>
        <end position="166"/>
    </location>
</feature>
<gene>
    <name evidence="2" type="ORF">BBAD15_g12047</name>
</gene>
<protein>
    <recommendedName>
        <fullName evidence="1">DUF3295 domain-containing protein</fullName>
    </recommendedName>
</protein>
<dbReference type="EMBL" id="ANFO01001390">
    <property type="protein sequence ID" value="KGQ02735.1"/>
    <property type="molecule type" value="Genomic_DNA"/>
</dbReference>
<evidence type="ECO:0000313" key="3">
    <source>
        <dbReference type="Proteomes" id="UP000030106"/>
    </source>
</evidence>
<reference evidence="2 3" key="1">
    <citation type="submission" date="2012-10" db="EMBL/GenBank/DDBJ databases">
        <title>Genome sequencing and analysis of entomopathogenic fungi Beauveria bassiana D1-5.</title>
        <authorList>
            <person name="Li Q."/>
            <person name="Wang L."/>
            <person name="Zhang Z."/>
            <person name="Wang Q."/>
            <person name="Ren J."/>
            <person name="Wang M."/>
            <person name="Xu W."/>
            <person name="Wang J."/>
            <person name="Lu Y."/>
            <person name="Du Q."/>
            <person name="Sun Z."/>
        </authorList>
    </citation>
    <scope>NUCLEOTIDE SEQUENCE [LARGE SCALE GENOMIC DNA]</scope>
    <source>
        <strain evidence="2 3">D1-5</strain>
    </source>
</reference>
<name>A0A0A2V9I4_BEABA</name>
<comment type="caution">
    <text evidence="2">The sequence shown here is derived from an EMBL/GenBank/DDBJ whole genome shotgun (WGS) entry which is preliminary data.</text>
</comment>
<proteinExistence type="predicted"/>
<organism evidence="2 3">
    <name type="scientific">Beauveria bassiana D1-5</name>
    <dbReference type="NCBI Taxonomy" id="1245745"/>
    <lineage>
        <taxon>Eukaryota</taxon>
        <taxon>Fungi</taxon>
        <taxon>Dikarya</taxon>
        <taxon>Ascomycota</taxon>
        <taxon>Pezizomycotina</taxon>
        <taxon>Sordariomycetes</taxon>
        <taxon>Hypocreomycetidae</taxon>
        <taxon>Hypocreales</taxon>
        <taxon>Cordycipitaceae</taxon>
        <taxon>Beauveria</taxon>
    </lineage>
</organism>
<accession>A0A0A2V9I4</accession>
<dbReference type="AlphaFoldDB" id="A0A0A2V9I4"/>
<dbReference type="HOGENOM" id="CLU_1354386_0_0_1"/>
<sequence length="202" mass="22011">MASGLLPRQKWRAGEEPYTATPFTEVSEEVWGEVATRRAALAAWRARAAKQVGVQRQPVPAGTGVNGSNFRGYSAALGPLKIKQHVIAASHNFQLKAECAIDPDTEDDYVNESAINGDDDPSDWEDSMEHSGKSSIDDMFFQRVESKARVSTRLSSLSCLPRMSARRTSATHLPTLPQPSPDCAQGPVTQFCVPLIISARAR</sequence>
<evidence type="ECO:0000259" key="1">
    <source>
        <dbReference type="Pfam" id="PF11702"/>
    </source>
</evidence>
<dbReference type="InterPro" id="IPR021711">
    <property type="entry name" value="DUF3295"/>
</dbReference>
<evidence type="ECO:0000313" key="2">
    <source>
        <dbReference type="EMBL" id="KGQ02735.1"/>
    </source>
</evidence>
<dbReference type="Pfam" id="PF11702">
    <property type="entry name" value="DUF3295"/>
    <property type="match status" value="1"/>
</dbReference>
<dbReference type="STRING" id="1245745.A0A0A2V9I4"/>
<dbReference type="Proteomes" id="UP000030106">
    <property type="component" value="Unassembled WGS sequence"/>
</dbReference>